<protein>
    <recommendedName>
        <fullName evidence="3">Alanine--tRNA ligase</fullName>
        <ecNumber evidence="2">6.1.1.7</ecNumber>
    </recommendedName>
    <alternativeName>
        <fullName evidence="11">Alanyl-tRNA synthetase</fullName>
    </alternativeName>
</protein>
<accession>A0A537JIY8</accession>
<dbReference type="AlphaFoldDB" id="A0A537JIY8"/>
<evidence type="ECO:0000256" key="1">
    <source>
        <dbReference type="ARBA" id="ARBA00008226"/>
    </source>
</evidence>
<dbReference type="GO" id="GO:0005524">
    <property type="term" value="F:ATP binding"/>
    <property type="evidence" value="ECO:0007669"/>
    <property type="project" value="UniProtKB-KW"/>
</dbReference>
<evidence type="ECO:0000313" key="13">
    <source>
        <dbReference type="EMBL" id="TMI83499.1"/>
    </source>
</evidence>
<dbReference type="GO" id="GO:0000049">
    <property type="term" value="F:tRNA binding"/>
    <property type="evidence" value="ECO:0007669"/>
    <property type="project" value="UniProtKB-KW"/>
</dbReference>
<evidence type="ECO:0000259" key="12">
    <source>
        <dbReference type="Pfam" id="PF02272"/>
    </source>
</evidence>
<evidence type="ECO:0000256" key="6">
    <source>
        <dbReference type="ARBA" id="ARBA00022741"/>
    </source>
</evidence>
<evidence type="ECO:0000256" key="4">
    <source>
        <dbReference type="ARBA" id="ARBA00022555"/>
    </source>
</evidence>
<evidence type="ECO:0000256" key="10">
    <source>
        <dbReference type="ARBA" id="ARBA00023146"/>
    </source>
</evidence>
<keyword evidence="6" id="KW-0547">Nucleotide-binding</keyword>
<evidence type="ECO:0000256" key="11">
    <source>
        <dbReference type="ARBA" id="ARBA00032577"/>
    </source>
</evidence>
<dbReference type="EMBL" id="VBAN01000107">
    <property type="protein sequence ID" value="TMI83499.1"/>
    <property type="molecule type" value="Genomic_DNA"/>
</dbReference>
<gene>
    <name evidence="13" type="ORF">E6H03_03600</name>
</gene>
<organism evidence="13 14">
    <name type="scientific">Candidatus Segetimicrobium genomatis</name>
    <dbReference type="NCBI Taxonomy" id="2569760"/>
    <lineage>
        <taxon>Bacteria</taxon>
        <taxon>Bacillati</taxon>
        <taxon>Candidatus Sysuimicrobiota</taxon>
        <taxon>Candidatus Sysuimicrobiia</taxon>
        <taxon>Candidatus Sysuimicrobiales</taxon>
        <taxon>Candidatus Segetimicrobiaceae</taxon>
        <taxon>Candidatus Segetimicrobium</taxon>
    </lineage>
</organism>
<dbReference type="GO" id="GO:0006412">
    <property type="term" value="P:translation"/>
    <property type="evidence" value="ECO:0007669"/>
    <property type="project" value="UniProtKB-KW"/>
</dbReference>
<comment type="caution">
    <text evidence="13">The sequence shown here is derived from an EMBL/GenBank/DDBJ whole genome shotgun (WGS) entry which is preliminary data.</text>
</comment>
<dbReference type="Gene3D" id="6.10.250.550">
    <property type="match status" value="1"/>
</dbReference>
<dbReference type="EC" id="6.1.1.7" evidence="2"/>
<dbReference type="InterPro" id="IPR003156">
    <property type="entry name" value="DHHA1_dom"/>
</dbReference>
<evidence type="ECO:0000256" key="8">
    <source>
        <dbReference type="ARBA" id="ARBA00022884"/>
    </source>
</evidence>
<comment type="similarity">
    <text evidence="1">Belongs to the class-II aminoacyl-tRNA synthetase family.</text>
</comment>
<reference evidence="13 14" key="1">
    <citation type="journal article" date="2019" name="Nat. Microbiol.">
        <title>Mediterranean grassland soil C-N compound turnover is dependent on rainfall and depth, and is mediated by genomically divergent microorganisms.</title>
        <authorList>
            <person name="Diamond S."/>
            <person name="Andeer P.F."/>
            <person name="Li Z."/>
            <person name="Crits-Christoph A."/>
            <person name="Burstein D."/>
            <person name="Anantharaman K."/>
            <person name="Lane K.R."/>
            <person name="Thomas B.C."/>
            <person name="Pan C."/>
            <person name="Northen T.R."/>
            <person name="Banfield J.F."/>
        </authorList>
    </citation>
    <scope>NUCLEOTIDE SEQUENCE [LARGE SCALE GENOMIC DNA]</scope>
    <source>
        <strain evidence="13">NP_6</strain>
    </source>
</reference>
<proteinExistence type="inferred from homology"/>
<dbReference type="Gene3D" id="3.10.310.40">
    <property type="match status" value="1"/>
</dbReference>
<evidence type="ECO:0000256" key="3">
    <source>
        <dbReference type="ARBA" id="ARBA00017959"/>
    </source>
</evidence>
<keyword evidence="8" id="KW-0694">RNA-binding</keyword>
<evidence type="ECO:0000313" key="14">
    <source>
        <dbReference type="Proteomes" id="UP000318093"/>
    </source>
</evidence>
<keyword evidence="9" id="KW-0648">Protein biosynthesis</keyword>
<keyword evidence="5" id="KW-0436">Ligase</keyword>
<sequence>MEPTSRRPPRSGSSCIRRIEALTGRAALARAREDQEVLRDLAETLRASPSEVPERVRHLAGRVRSLEEEVEAARAQAAVPDLEAIVRSAPDVAGVAVVGITSPGAGQATLRALGDRVKPRLRAGVVIAASARDGRVDVVVMATPDAVARGAHAGKVMAVLNRKLGTRGGGRPELAQGGGGDPALLDAVMADLASVVGEALGAAADGRR</sequence>
<name>A0A537JIY8_9BACT</name>
<keyword evidence="7" id="KW-0067">ATP-binding</keyword>
<dbReference type="GO" id="GO:0004813">
    <property type="term" value="F:alanine-tRNA ligase activity"/>
    <property type="evidence" value="ECO:0007669"/>
    <property type="project" value="UniProtKB-EC"/>
</dbReference>
<feature type="domain" description="DHHA1" evidence="12">
    <location>
        <begin position="100"/>
        <end position="196"/>
    </location>
</feature>
<evidence type="ECO:0000256" key="9">
    <source>
        <dbReference type="ARBA" id="ARBA00022917"/>
    </source>
</evidence>
<evidence type="ECO:0000256" key="2">
    <source>
        <dbReference type="ARBA" id="ARBA00013168"/>
    </source>
</evidence>
<dbReference type="FunFam" id="3.10.310.40:FF:000001">
    <property type="entry name" value="Alanine--tRNA ligase"/>
    <property type="match status" value="1"/>
</dbReference>
<keyword evidence="10" id="KW-0030">Aminoacyl-tRNA synthetase</keyword>
<evidence type="ECO:0000256" key="5">
    <source>
        <dbReference type="ARBA" id="ARBA00022598"/>
    </source>
</evidence>
<dbReference type="Pfam" id="PF02272">
    <property type="entry name" value="DHHA1"/>
    <property type="match status" value="1"/>
</dbReference>
<keyword evidence="4" id="KW-0820">tRNA-binding</keyword>
<dbReference type="Proteomes" id="UP000318093">
    <property type="component" value="Unassembled WGS sequence"/>
</dbReference>
<evidence type="ECO:0000256" key="7">
    <source>
        <dbReference type="ARBA" id="ARBA00022840"/>
    </source>
</evidence>